<dbReference type="InterPro" id="IPR000980">
    <property type="entry name" value="SH2"/>
</dbReference>
<sequence>MRSGAQPPPAGLQWAAARVRDRAGKNMSRAGDKDREPVRCGEEDATGRCPVGTDGGGEYVKFSKEKCWLEPPSEKVKKQLEEELKLSGTDPKSQAWYHGLIPWEVSESLVVNQGDFLIRASQSSRGDFVLTSRWEQKTLHFPIRRVVLQSAELSPRVQYSLEGKQFDSLPALVHFYLGSRAALTQWSGAQIHQPVNRTLPLGQLEAAFSTGGEERLSLKSPSRLHHKGAEVCGEQRSPASTLAGETSNFTACSHSLTNTNVYNSLLLSAGISPRFGTQNDTKEHFLESYLQLKECSNYQKL</sequence>
<proteinExistence type="predicted"/>
<dbReference type="PANTHER" id="PTHR14247">
    <property type="entry name" value="BREAST CANCER ANTI-ESTROGEN RESISTANCE PROTEIN 3 HOMOLOG-LIKE PROTEIN"/>
    <property type="match status" value="1"/>
</dbReference>
<dbReference type="PANTHER" id="PTHR14247:SF8">
    <property type="entry name" value="RAS-GEF DOMAIN-CONTAINING PROTEIN"/>
    <property type="match status" value="1"/>
</dbReference>
<protein>
    <submittedName>
        <fullName evidence="4">(Atlantic silverside) hypothetical protein</fullName>
    </submittedName>
</protein>
<reference evidence="4" key="1">
    <citation type="submission" date="2021-05" db="EMBL/GenBank/DDBJ databases">
        <authorList>
            <person name="Tigano A."/>
        </authorList>
    </citation>
    <scope>NUCLEOTIDE SEQUENCE</scope>
</reference>
<dbReference type="Proteomes" id="UP000677803">
    <property type="component" value="Unassembled WGS sequence"/>
</dbReference>
<dbReference type="Gene3D" id="3.30.505.10">
    <property type="entry name" value="SH2 domain"/>
    <property type="match status" value="1"/>
</dbReference>
<evidence type="ECO:0000259" key="3">
    <source>
        <dbReference type="PROSITE" id="PS50001"/>
    </source>
</evidence>
<name>A0A8S4B2I0_9TELE</name>
<evidence type="ECO:0000313" key="4">
    <source>
        <dbReference type="EMBL" id="CAG5919377.1"/>
    </source>
</evidence>
<feature type="compositionally biased region" description="Basic and acidic residues" evidence="2">
    <location>
        <begin position="19"/>
        <end position="46"/>
    </location>
</feature>
<dbReference type="AlphaFoldDB" id="A0A8S4B2I0"/>
<dbReference type="EMBL" id="CAJRST010011112">
    <property type="protein sequence ID" value="CAG5919377.1"/>
    <property type="molecule type" value="Genomic_DNA"/>
</dbReference>
<keyword evidence="5" id="KW-1185">Reference proteome</keyword>
<organism evidence="4 5">
    <name type="scientific">Menidia menidia</name>
    <name type="common">Atlantic silverside</name>
    <dbReference type="NCBI Taxonomy" id="238744"/>
    <lineage>
        <taxon>Eukaryota</taxon>
        <taxon>Metazoa</taxon>
        <taxon>Chordata</taxon>
        <taxon>Craniata</taxon>
        <taxon>Vertebrata</taxon>
        <taxon>Euteleostomi</taxon>
        <taxon>Actinopterygii</taxon>
        <taxon>Neopterygii</taxon>
        <taxon>Teleostei</taxon>
        <taxon>Neoteleostei</taxon>
        <taxon>Acanthomorphata</taxon>
        <taxon>Ovalentaria</taxon>
        <taxon>Atherinomorphae</taxon>
        <taxon>Atheriniformes</taxon>
        <taxon>Atherinopsidae</taxon>
        <taxon>Menidiinae</taxon>
        <taxon>Menidia</taxon>
    </lineage>
</organism>
<keyword evidence="1" id="KW-0727">SH2 domain</keyword>
<feature type="region of interest" description="Disordered" evidence="2">
    <location>
        <begin position="19"/>
        <end position="55"/>
    </location>
</feature>
<gene>
    <name evidence="4" type="ORF">MMEN_LOCUS10210</name>
</gene>
<dbReference type="SUPFAM" id="SSF55550">
    <property type="entry name" value="SH2 domain"/>
    <property type="match status" value="1"/>
</dbReference>
<accession>A0A8S4B2I0</accession>
<dbReference type="InterPro" id="IPR036860">
    <property type="entry name" value="SH2_dom_sf"/>
</dbReference>
<dbReference type="Pfam" id="PF00017">
    <property type="entry name" value="SH2"/>
    <property type="match status" value="1"/>
</dbReference>
<dbReference type="SMART" id="SM00252">
    <property type="entry name" value="SH2"/>
    <property type="match status" value="1"/>
</dbReference>
<evidence type="ECO:0000313" key="5">
    <source>
        <dbReference type="Proteomes" id="UP000677803"/>
    </source>
</evidence>
<comment type="caution">
    <text evidence="4">The sequence shown here is derived from an EMBL/GenBank/DDBJ whole genome shotgun (WGS) entry which is preliminary data.</text>
</comment>
<dbReference type="PROSITE" id="PS50001">
    <property type="entry name" value="SH2"/>
    <property type="match status" value="1"/>
</dbReference>
<dbReference type="FunFam" id="3.30.505.10:FF:000013">
    <property type="entry name" value="SH2 domain-containing protein 3C isoform X1"/>
    <property type="match status" value="1"/>
</dbReference>
<feature type="domain" description="SH2" evidence="3">
    <location>
        <begin position="96"/>
        <end position="195"/>
    </location>
</feature>
<evidence type="ECO:0000256" key="2">
    <source>
        <dbReference type="SAM" id="MobiDB-lite"/>
    </source>
</evidence>
<evidence type="ECO:0000256" key="1">
    <source>
        <dbReference type="PROSITE-ProRule" id="PRU00191"/>
    </source>
</evidence>
<dbReference type="OrthoDB" id="2412973at2759"/>
<dbReference type="InterPro" id="IPR051853">
    <property type="entry name" value="SH2-Ras-GEF_adapter"/>
</dbReference>